<reference evidence="4 5" key="1">
    <citation type="submission" date="2011-12" db="EMBL/GenBank/DDBJ databases">
        <title>The Genome Sequence of Prevotella maculosa OT 289.</title>
        <authorList>
            <consortium name="The Broad Institute Genome Sequencing Platform"/>
            <person name="Earl A."/>
            <person name="Ward D."/>
            <person name="Feldgarden M."/>
            <person name="Gevers D."/>
            <person name="Izard J."/>
            <person name="Blanton J.M."/>
            <person name="Mathney J."/>
            <person name="Tanner A.C."/>
            <person name="Dewhirst F.E."/>
            <person name="Young S.K."/>
            <person name="Zeng Q."/>
            <person name="Gargeya S."/>
            <person name="Fitzgerald M."/>
            <person name="Haas B."/>
            <person name="Abouelleil A."/>
            <person name="Alvarado L."/>
            <person name="Arachchi H.M."/>
            <person name="Berlin A."/>
            <person name="Chapman S.B."/>
            <person name="Gearin G."/>
            <person name="Goldberg J."/>
            <person name="Griggs A."/>
            <person name="Gujja S."/>
            <person name="Hansen M."/>
            <person name="Heiman D."/>
            <person name="Howarth C."/>
            <person name="Larimer J."/>
            <person name="Lui A."/>
            <person name="MacDonald P.J.P."/>
            <person name="McCowen C."/>
            <person name="Montmayeur A."/>
            <person name="Murphy C."/>
            <person name="Neiman D."/>
            <person name="Pearson M."/>
            <person name="Priest M."/>
            <person name="Roberts A."/>
            <person name="Saif S."/>
            <person name="Shea T."/>
            <person name="Sisk P."/>
            <person name="Stolte C."/>
            <person name="Sykes S."/>
            <person name="Wortman J."/>
            <person name="Nusbaum C."/>
            <person name="Birren B."/>
        </authorList>
    </citation>
    <scope>NUCLEOTIDE SEQUENCE [LARGE SCALE GENOMIC DNA]</scope>
    <source>
        <strain evidence="4 5">OT 289</strain>
    </source>
</reference>
<dbReference type="Pfam" id="PF16344">
    <property type="entry name" value="FecR_C"/>
    <property type="match status" value="1"/>
</dbReference>
<evidence type="ECO:0000313" key="5">
    <source>
        <dbReference type="Proteomes" id="UP000003167"/>
    </source>
</evidence>
<feature type="domain" description="Protein FecR C-terminal" evidence="3">
    <location>
        <begin position="231"/>
        <end position="291"/>
    </location>
</feature>
<feature type="transmembrane region" description="Helical" evidence="1">
    <location>
        <begin position="55"/>
        <end position="79"/>
    </location>
</feature>
<dbReference type="PIRSF" id="PIRSF018266">
    <property type="entry name" value="FecR"/>
    <property type="match status" value="1"/>
</dbReference>
<evidence type="ECO:0008006" key="6">
    <source>
        <dbReference type="Google" id="ProtNLM"/>
    </source>
</evidence>
<dbReference type="PATRIC" id="fig|999422.3.peg.2099"/>
<dbReference type="PANTHER" id="PTHR30273">
    <property type="entry name" value="PERIPLASMIC SIGNAL SENSOR AND SIGMA FACTOR ACTIVATOR FECR-RELATED"/>
    <property type="match status" value="1"/>
</dbReference>
<sequence>MRMKNDSIDHKADLLKAIEYQRMIDRIKQIDTKSALEETLDRIRKREQKTAFMHVFRKVAAVLLVPLLCSTIALAYLSLRNSKPAFAASVIETVTPAGCRSRIVLPDGSIVWLNSGSRISYPNRFEGDSREVALEGEAFFKVKSDMKHPFYVNLSDKIKVMAHGTQFNISNYKHENTILMTLVSGAIDVYHGAKIQSALMPNEQCKYDRASGMFTNSTVNSTDYASWKDGKLVFHDTPLNVVLSQLSHRFNVKFRLHDRRRADYHVRATFENEDLHDMLQSLRSIIPIKWQDSPDMSGDNRRIIDLYID</sequence>
<dbReference type="STRING" id="999422.HMPREF9944_01994"/>
<dbReference type="InterPro" id="IPR006860">
    <property type="entry name" value="FecR"/>
</dbReference>
<dbReference type="InterPro" id="IPR032508">
    <property type="entry name" value="FecR_C"/>
</dbReference>
<dbReference type="EMBL" id="AGEK01000034">
    <property type="protein sequence ID" value="EHO68032.1"/>
    <property type="molecule type" value="Genomic_DNA"/>
</dbReference>
<dbReference type="GO" id="GO:0016989">
    <property type="term" value="F:sigma factor antagonist activity"/>
    <property type="evidence" value="ECO:0007669"/>
    <property type="project" value="TreeGrafter"/>
</dbReference>
<feature type="domain" description="FecR protein" evidence="2">
    <location>
        <begin position="94"/>
        <end position="187"/>
    </location>
</feature>
<gene>
    <name evidence="4" type="ORF">HMPREF9944_01994</name>
</gene>
<dbReference type="Gene3D" id="3.55.50.30">
    <property type="match status" value="1"/>
</dbReference>
<dbReference type="Proteomes" id="UP000003167">
    <property type="component" value="Unassembled WGS sequence"/>
</dbReference>
<keyword evidence="1" id="KW-0812">Transmembrane</keyword>
<keyword evidence="5" id="KW-1185">Reference proteome</keyword>
<dbReference type="Gene3D" id="2.60.120.1440">
    <property type="match status" value="1"/>
</dbReference>
<dbReference type="AlphaFoldDB" id="H1HPA0"/>
<evidence type="ECO:0000256" key="1">
    <source>
        <dbReference type="SAM" id="Phobius"/>
    </source>
</evidence>
<dbReference type="HOGENOM" id="CLU_050192_2_3_10"/>
<evidence type="ECO:0000259" key="3">
    <source>
        <dbReference type="Pfam" id="PF16344"/>
    </source>
</evidence>
<evidence type="ECO:0000259" key="2">
    <source>
        <dbReference type="Pfam" id="PF04773"/>
    </source>
</evidence>
<dbReference type="InterPro" id="IPR012373">
    <property type="entry name" value="Ferrdict_sens_TM"/>
</dbReference>
<dbReference type="PANTHER" id="PTHR30273:SF2">
    <property type="entry name" value="PROTEIN FECR"/>
    <property type="match status" value="1"/>
</dbReference>
<name>H1HPA0_9BACT</name>
<dbReference type="Pfam" id="PF04773">
    <property type="entry name" value="FecR"/>
    <property type="match status" value="1"/>
</dbReference>
<keyword evidence="1" id="KW-1133">Transmembrane helix</keyword>
<protein>
    <recommendedName>
        <fullName evidence="6">FecR protein domain-containing protein</fullName>
    </recommendedName>
</protein>
<comment type="caution">
    <text evidence="4">The sequence shown here is derived from an EMBL/GenBank/DDBJ whole genome shotgun (WGS) entry which is preliminary data.</text>
</comment>
<accession>H1HPA0</accession>
<organism evidence="4 5">
    <name type="scientific">Segatella maculosa OT 289</name>
    <dbReference type="NCBI Taxonomy" id="999422"/>
    <lineage>
        <taxon>Bacteria</taxon>
        <taxon>Pseudomonadati</taxon>
        <taxon>Bacteroidota</taxon>
        <taxon>Bacteroidia</taxon>
        <taxon>Bacteroidales</taxon>
        <taxon>Prevotellaceae</taxon>
        <taxon>Segatella</taxon>
    </lineage>
</organism>
<keyword evidence="1" id="KW-0472">Membrane</keyword>
<proteinExistence type="predicted"/>
<evidence type="ECO:0000313" key="4">
    <source>
        <dbReference type="EMBL" id="EHO68032.1"/>
    </source>
</evidence>